<dbReference type="EMBL" id="SOYY01000022">
    <property type="protein sequence ID" value="KAA0704828.1"/>
    <property type="molecule type" value="Genomic_DNA"/>
</dbReference>
<dbReference type="GO" id="GO:0005634">
    <property type="term" value="C:nucleus"/>
    <property type="evidence" value="ECO:0007669"/>
    <property type="project" value="InterPro"/>
</dbReference>
<dbReference type="Gene3D" id="1.25.40.210">
    <property type="entry name" value="Telomere repeat-binding factor, dimerisation domain"/>
    <property type="match status" value="2"/>
</dbReference>
<feature type="region of interest" description="Disordered" evidence="1">
    <location>
        <begin position="233"/>
        <end position="257"/>
    </location>
</feature>
<comment type="caution">
    <text evidence="2">The sequence shown here is derived from an EMBL/GenBank/DDBJ whole genome shotgun (WGS) entry which is preliminary data.</text>
</comment>
<protein>
    <submittedName>
        <fullName evidence="2">Uncharacterized protein</fullName>
    </submittedName>
</protein>
<keyword evidence="3" id="KW-1185">Reference proteome</keyword>
<dbReference type="PANTHER" id="PTHR46833:SF1">
    <property type="entry name" value="TELOMERIC REPEAT-BINDING FACTOR 2"/>
    <property type="match status" value="1"/>
</dbReference>
<reference evidence="2 3" key="1">
    <citation type="journal article" date="2019" name="Mol. Ecol. Resour.">
        <title>Chromosome-level genome assembly of Triplophysa tibetana, a fish adapted to the harsh high-altitude environment of the Tibetan Plateau.</title>
        <authorList>
            <person name="Yang X."/>
            <person name="Liu H."/>
            <person name="Ma Z."/>
            <person name="Zou Y."/>
            <person name="Zou M."/>
            <person name="Mao Y."/>
            <person name="Li X."/>
            <person name="Wang H."/>
            <person name="Chen T."/>
            <person name="Wang W."/>
            <person name="Yang R."/>
        </authorList>
    </citation>
    <scope>NUCLEOTIDE SEQUENCE [LARGE SCALE GENOMIC DNA]</scope>
    <source>
        <strain evidence="2">TTIB1903HZAU</strain>
        <tissue evidence="2">Muscle</tissue>
    </source>
</reference>
<sequence length="257" mass="29558">MKKDVLFTPRLQVSLRLERVINSPRHSWQGGNFFCRHKHMKMEQNSHEMISSTTELQTDFQAVDGVVQSWMIDYYFTSLCRLFRDRSAGKFRKTLNIFQDVHYDKNDQISPLMSALKVWDLLEDLVSDPALYTKIRNLLIVQSVAVCVRNGNSQMGKDTLQWLEKEAQIPEKLHGKLTGIVNKKDAYDQLLMNLTYDQLLEKIDMFLDSQQDASTFLLEAALKVVQARQEISDEASCEQDGGKKALSSLESTNNSKE</sequence>
<name>A0A5A9N6J0_9TELE</name>
<evidence type="ECO:0000313" key="3">
    <source>
        <dbReference type="Proteomes" id="UP000324632"/>
    </source>
</evidence>
<accession>A0A5A9N6J0</accession>
<gene>
    <name evidence="2" type="ORF">E1301_Tti000857</name>
</gene>
<organism evidence="2 3">
    <name type="scientific">Triplophysa tibetana</name>
    <dbReference type="NCBI Taxonomy" id="1572043"/>
    <lineage>
        <taxon>Eukaryota</taxon>
        <taxon>Metazoa</taxon>
        <taxon>Chordata</taxon>
        <taxon>Craniata</taxon>
        <taxon>Vertebrata</taxon>
        <taxon>Euteleostomi</taxon>
        <taxon>Actinopterygii</taxon>
        <taxon>Neopterygii</taxon>
        <taxon>Teleostei</taxon>
        <taxon>Ostariophysi</taxon>
        <taxon>Cypriniformes</taxon>
        <taxon>Nemacheilidae</taxon>
        <taxon>Triplophysa</taxon>
    </lineage>
</organism>
<evidence type="ECO:0000313" key="2">
    <source>
        <dbReference type="EMBL" id="KAA0704828.1"/>
    </source>
</evidence>
<dbReference type="GO" id="GO:0000781">
    <property type="term" value="C:chromosome, telomeric region"/>
    <property type="evidence" value="ECO:0007669"/>
    <property type="project" value="InterPro"/>
</dbReference>
<feature type="compositionally biased region" description="Polar residues" evidence="1">
    <location>
        <begin position="248"/>
        <end position="257"/>
    </location>
</feature>
<evidence type="ECO:0000256" key="1">
    <source>
        <dbReference type="SAM" id="MobiDB-lite"/>
    </source>
</evidence>
<dbReference type="Proteomes" id="UP000324632">
    <property type="component" value="Chromosome 22"/>
</dbReference>
<dbReference type="GO" id="GO:0042162">
    <property type="term" value="F:telomeric DNA binding"/>
    <property type="evidence" value="ECO:0007669"/>
    <property type="project" value="InterPro"/>
</dbReference>
<dbReference type="InterPro" id="IPR030657">
    <property type="entry name" value="TERF2"/>
</dbReference>
<dbReference type="GO" id="GO:0031848">
    <property type="term" value="P:protection from non-homologous end joining at telomere"/>
    <property type="evidence" value="ECO:0007669"/>
    <property type="project" value="InterPro"/>
</dbReference>
<proteinExistence type="predicted"/>
<dbReference type="SUPFAM" id="SSF63600">
    <property type="entry name" value="Telomeric repeat binding factor (TRF) dimerisation domain"/>
    <property type="match status" value="1"/>
</dbReference>
<dbReference type="AlphaFoldDB" id="A0A5A9N6J0"/>
<dbReference type="InterPro" id="IPR036507">
    <property type="entry name" value="Telomere_rpt-bd_fac_dimer_sf"/>
</dbReference>
<dbReference type="PANTHER" id="PTHR46833">
    <property type="entry name" value="TELOMERIC REPEAT-BINDING FACTOR 2 TERF2"/>
    <property type="match status" value="1"/>
</dbReference>